<dbReference type="GO" id="GO:0004497">
    <property type="term" value="F:monooxygenase activity"/>
    <property type="evidence" value="ECO:0007669"/>
    <property type="project" value="UniProtKB-KW"/>
</dbReference>
<dbReference type="InterPro" id="IPR029475">
    <property type="entry name" value="DUF6807"/>
</dbReference>
<keyword evidence="2" id="KW-1185">Reference proteome</keyword>
<evidence type="ECO:0000313" key="1">
    <source>
        <dbReference type="EMBL" id="TCO55007.1"/>
    </source>
</evidence>
<keyword evidence="1" id="KW-0503">Monooxygenase</keyword>
<protein>
    <submittedName>
        <fullName evidence="1">Methane monooxygenase PmoA-like</fullName>
    </submittedName>
</protein>
<evidence type="ECO:0000313" key="2">
    <source>
        <dbReference type="Proteomes" id="UP000295680"/>
    </source>
</evidence>
<gene>
    <name evidence="1" type="ORF">EV192_108295</name>
</gene>
<dbReference type="EMBL" id="SLWS01000008">
    <property type="protein sequence ID" value="TCO55007.1"/>
    <property type="molecule type" value="Genomic_DNA"/>
</dbReference>
<dbReference type="AlphaFoldDB" id="A0A4R2J9S5"/>
<dbReference type="Proteomes" id="UP000295680">
    <property type="component" value="Unassembled WGS sequence"/>
</dbReference>
<accession>A0A4R2J9S5</accession>
<keyword evidence="1" id="KW-0560">Oxidoreductase</keyword>
<name>A0A4R2J9S5_9PSEU</name>
<comment type="caution">
    <text evidence="1">The sequence shown here is derived from an EMBL/GenBank/DDBJ whole genome shotgun (WGS) entry which is preliminary data.</text>
</comment>
<organism evidence="1 2">
    <name type="scientific">Actinocrispum wychmicini</name>
    <dbReference type="NCBI Taxonomy" id="1213861"/>
    <lineage>
        <taxon>Bacteria</taxon>
        <taxon>Bacillati</taxon>
        <taxon>Actinomycetota</taxon>
        <taxon>Actinomycetes</taxon>
        <taxon>Pseudonocardiales</taxon>
        <taxon>Pseudonocardiaceae</taxon>
        <taxon>Actinocrispum</taxon>
    </lineage>
</organism>
<dbReference type="OrthoDB" id="242375at2"/>
<proteinExistence type="predicted"/>
<reference evidence="1 2" key="1">
    <citation type="submission" date="2019-03" db="EMBL/GenBank/DDBJ databases">
        <title>Genomic Encyclopedia of Type Strains, Phase IV (KMG-IV): sequencing the most valuable type-strain genomes for metagenomic binning, comparative biology and taxonomic classification.</title>
        <authorList>
            <person name="Goeker M."/>
        </authorList>
    </citation>
    <scope>NUCLEOTIDE SEQUENCE [LARGE SCALE GENOMIC DNA]</scope>
    <source>
        <strain evidence="1 2">DSM 45934</strain>
    </source>
</reference>
<dbReference type="Pfam" id="PF14100">
    <property type="entry name" value="DUF6807"/>
    <property type="match status" value="1"/>
</dbReference>
<dbReference type="RefSeq" id="WP_132122778.1">
    <property type="nucleotide sequence ID" value="NZ_SLWS01000008.1"/>
</dbReference>
<sequence>MELRDDGEALILTAEGVRLFTYTYRPDVAAVECPCPSFHPIRTLAGDVVTGYRPHDHRWHKGLAMTASHLSGQNFWGGVSWVRGQGYQLRPNVGSLRHQGFVRPGVERVDWVTAAGETWIEETRTIAYHRGDDFWVLELGFDLRNVRGAELEFGSPTVFGRELAGYCGFFWRGPRDFTGGTVLASTGPDDPMGTQADWLAYIGTHDEVDRQSTLLFLNDTPVADARWFVRTEPYPVVNPSLAFYRPLTLATDDTLRLRYRLVIGNGRWTHDRLADHYGGRESSTQA</sequence>